<accession>A0ABD5ZM80</accession>
<dbReference type="InterPro" id="IPR046342">
    <property type="entry name" value="CBS_dom_sf"/>
</dbReference>
<dbReference type="AlphaFoldDB" id="A0ABD5ZM80"/>
<dbReference type="Proteomes" id="UP001596398">
    <property type="component" value="Unassembled WGS sequence"/>
</dbReference>
<dbReference type="EMBL" id="JBHTAP010000001">
    <property type="protein sequence ID" value="MFC7234646.1"/>
    <property type="molecule type" value="Genomic_DNA"/>
</dbReference>
<proteinExistence type="predicted"/>
<keyword evidence="2" id="KW-1185">Reference proteome</keyword>
<protein>
    <submittedName>
        <fullName evidence="1">CBS domain-containing protein</fullName>
    </submittedName>
</protein>
<dbReference type="RefSeq" id="WP_276235659.1">
    <property type="nucleotide sequence ID" value="NZ_CP119802.1"/>
</dbReference>
<evidence type="ECO:0000313" key="1">
    <source>
        <dbReference type="EMBL" id="MFC7234646.1"/>
    </source>
</evidence>
<reference evidence="1 2" key="1">
    <citation type="journal article" date="2019" name="Int. J. Syst. Evol. Microbiol.">
        <title>The Global Catalogue of Microorganisms (GCM) 10K type strain sequencing project: providing services to taxonomists for standard genome sequencing and annotation.</title>
        <authorList>
            <consortium name="The Broad Institute Genomics Platform"/>
            <consortium name="The Broad Institute Genome Sequencing Center for Infectious Disease"/>
            <person name="Wu L."/>
            <person name="Ma J."/>
        </authorList>
    </citation>
    <scope>NUCLEOTIDE SEQUENCE [LARGE SCALE GENOMIC DNA]</scope>
    <source>
        <strain evidence="1 2">DT85</strain>
    </source>
</reference>
<name>A0ABD5ZM80_9EURY</name>
<dbReference type="SUPFAM" id="SSF54631">
    <property type="entry name" value="CBS-domain pair"/>
    <property type="match status" value="1"/>
</dbReference>
<gene>
    <name evidence="1" type="ORF">ACFQJ4_04855</name>
</gene>
<comment type="caution">
    <text evidence="1">The sequence shown here is derived from an EMBL/GenBank/DDBJ whole genome shotgun (WGS) entry which is preliminary data.</text>
</comment>
<evidence type="ECO:0000313" key="2">
    <source>
        <dbReference type="Proteomes" id="UP001596398"/>
    </source>
</evidence>
<organism evidence="1 2">
    <name type="scientific">Halosegnis marinus</name>
    <dbReference type="NCBI Taxonomy" id="3034023"/>
    <lineage>
        <taxon>Archaea</taxon>
        <taxon>Methanobacteriati</taxon>
        <taxon>Methanobacteriota</taxon>
        <taxon>Stenosarchaea group</taxon>
        <taxon>Halobacteria</taxon>
        <taxon>Halobacteriales</taxon>
        <taxon>Natronomonadaceae</taxon>
        <taxon>Halosegnis</taxon>
    </lineage>
</organism>
<sequence length="281" mass="31278">MFGTQERVTVSELMTESPETVPAGAPVADVVEWLDERGYTAAPVERDEPPFLFVEREALADLPGEDDTAVYKHAERIELGHLLSPDLGFGGIVRRLEAEPFYFVGWHGEVVGVLTRSDLNHPAAHAFLYTRVGELEMRLRDLLDAESDWAGTLATIPSGDGTETEYDAVLAEYEELGDADLQLREIDYTTFWHLQKAVAADDGALAHLPWDDGDDAFGALDRMRELRNHVAHYGNVVHNMDASYLDSGRNIHDLAETYDELEATLDALREWQSEPDRPAGA</sequence>
<dbReference type="GeneID" id="79266314"/>